<evidence type="ECO:0000313" key="5">
    <source>
        <dbReference type="Proteomes" id="UP001165079"/>
    </source>
</evidence>
<sequence>MAHISHFSHGFINPLMGFGFALSGSLLGLFCMVRARKATTTASRVARLFYATIALGGTGIWMMHFTAMIGFDVAGSDVRYDLGVTALSLVISIASVAFGIYTVGLGRKSVVKVLIGGPLTGLGVVAMHYTGMGAVRVNGTIDYDPVLFTASVAIAVVAATVALAFAVWIEGRKPILIASAIMAVAVCGMHYTGMASVTVTLDEQRTTVPGVDPILLLIPIMVLATMALVGLIFGLLSDADDQEPALPLEAPRRRAVAVSPHDPGQDARLSAAFGSHTSPETAGTPRPYVTGSIPKVVASDGWHAETDFSREVDYPASAGEPIDHGASAPFPPRDAYGAAAPPRPASEASAPLHHGEATPSGLPRRHADAPRARTGPATTLASPPTAGGA</sequence>
<accession>A0A9W6SRH9</accession>
<evidence type="ECO:0000259" key="3">
    <source>
        <dbReference type="PROSITE" id="PS50924"/>
    </source>
</evidence>
<keyword evidence="1" id="KW-0812">Transmembrane</keyword>
<feature type="domain" description="MHYT" evidence="3">
    <location>
        <begin position="9"/>
        <end position="200"/>
    </location>
</feature>
<dbReference type="EMBL" id="BSTX01000004">
    <property type="protein sequence ID" value="GLZ81018.1"/>
    <property type="molecule type" value="Genomic_DNA"/>
</dbReference>
<dbReference type="Proteomes" id="UP001165079">
    <property type="component" value="Unassembled WGS sequence"/>
</dbReference>
<comment type="caution">
    <text evidence="4">The sequence shown here is derived from an EMBL/GenBank/DDBJ whole genome shotgun (WGS) entry which is preliminary data.</text>
</comment>
<reference evidence="4" key="1">
    <citation type="submission" date="2023-03" db="EMBL/GenBank/DDBJ databases">
        <title>Actinorhabdospora filicis NBRC 111898.</title>
        <authorList>
            <person name="Ichikawa N."/>
            <person name="Sato H."/>
            <person name="Tonouchi N."/>
        </authorList>
    </citation>
    <scope>NUCLEOTIDE SEQUENCE</scope>
    <source>
        <strain evidence="4">NBRC 111898</strain>
    </source>
</reference>
<dbReference type="AlphaFoldDB" id="A0A9W6SRH9"/>
<feature type="transmembrane region" description="Helical" evidence="1">
    <location>
        <begin position="113"/>
        <end position="134"/>
    </location>
</feature>
<feature type="transmembrane region" description="Helical" evidence="1">
    <location>
        <begin position="45"/>
        <end position="70"/>
    </location>
</feature>
<feature type="transmembrane region" description="Helical" evidence="1">
    <location>
        <begin position="214"/>
        <end position="236"/>
    </location>
</feature>
<feature type="transmembrane region" description="Helical" evidence="1">
    <location>
        <begin position="175"/>
        <end position="194"/>
    </location>
</feature>
<organism evidence="4 5">
    <name type="scientific">Actinorhabdospora filicis</name>
    <dbReference type="NCBI Taxonomy" id="1785913"/>
    <lineage>
        <taxon>Bacteria</taxon>
        <taxon>Bacillati</taxon>
        <taxon>Actinomycetota</taxon>
        <taxon>Actinomycetes</taxon>
        <taxon>Micromonosporales</taxon>
        <taxon>Micromonosporaceae</taxon>
        <taxon>Actinorhabdospora</taxon>
    </lineage>
</organism>
<proteinExistence type="predicted"/>
<protein>
    <recommendedName>
        <fullName evidence="3">MHYT domain-containing protein</fullName>
    </recommendedName>
</protein>
<evidence type="ECO:0000313" key="4">
    <source>
        <dbReference type="EMBL" id="GLZ81018.1"/>
    </source>
</evidence>
<dbReference type="GO" id="GO:0016020">
    <property type="term" value="C:membrane"/>
    <property type="evidence" value="ECO:0007669"/>
    <property type="project" value="UniProtKB-UniRule"/>
</dbReference>
<feature type="transmembrane region" description="Helical" evidence="1">
    <location>
        <begin position="82"/>
        <end position="101"/>
    </location>
</feature>
<keyword evidence="1" id="KW-0472">Membrane</keyword>
<feature type="transmembrane region" description="Helical" evidence="1">
    <location>
        <begin position="12"/>
        <end position="33"/>
    </location>
</feature>
<dbReference type="PANTHER" id="PTHR35152:SF1">
    <property type="entry name" value="DOMAIN SIGNALLING PROTEIN, PUTATIVE (AFU_ORTHOLOGUE AFUA_5G11310)-RELATED"/>
    <property type="match status" value="1"/>
</dbReference>
<feature type="region of interest" description="Disordered" evidence="2">
    <location>
        <begin position="315"/>
        <end position="389"/>
    </location>
</feature>
<dbReference type="Pfam" id="PF03707">
    <property type="entry name" value="MHYT"/>
    <property type="match status" value="2"/>
</dbReference>
<name>A0A9W6SRH9_9ACTN</name>
<dbReference type="PANTHER" id="PTHR35152">
    <property type="entry name" value="DOMAIN SIGNALLING PROTEIN, PUTATIVE (AFU_ORTHOLOGUE AFUA_5G11310)-RELATED"/>
    <property type="match status" value="1"/>
</dbReference>
<keyword evidence="5" id="KW-1185">Reference proteome</keyword>
<dbReference type="RefSeq" id="WP_285666335.1">
    <property type="nucleotide sequence ID" value="NZ_BSTX01000004.1"/>
</dbReference>
<evidence type="ECO:0000256" key="2">
    <source>
        <dbReference type="SAM" id="MobiDB-lite"/>
    </source>
</evidence>
<evidence type="ECO:0000256" key="1">
    <source>
        <dbReference type="PROSITE-ProRule" id="PRU00244"/>
    </source>
</evidence>
<keyword evidence="1" id="KW-1133">Transmembrane helix</keyword>
<feature type="region of interest" description="Disordered" evidence="2">
    <location>
        <begin position="250"/>
        <end position="292"/>
    </location>
</feature>
<gene>
    <name evidence="4" type="ORF">Afil01_58250</name>
</gene>
<feature type="transmembrane region" description="Helical" evidence="1">
    <location>
        <begin position="146"/>
        <end position="168"/>
    </location>
</feature>
<dbReference type="PROSITE" id="PS50924">
    <property type="entry name" value="MHYT"/>
    <property type="match status" value="1"/>
</dbReference>
<dbReference type="InterPro" id="IPR005330">
    <property type="entry name" value="MHYT_dom"/>
</dbReference>